<name>A0A1H8A6R1_STRJI</name>
<organism evidence="4 5">
    <name type="scientific">Streptacidiphilus jiangxiensis</name>
    <dbReference type="NCBI Taxonomy" id="235985"/>
    <lineage>
        <taxon>Bacteria</taxon>
        <taxon>Bacillati</taxon>
        <taxon>Actinomycetota</taxon>
        <taxon>Actinomycetes</taxon>
        <taxon>Kitasatosporales</taxon>
        <taxon>Streptomycetaceae</taxon>
        <taxon>Streptacidiphilus</taxon>
    </lineage>
</organism>
<dbReference type="Proteomes" id="UP000183015">
    <property type="component" value="Unassembled WGS sequence"/>
</dbReference>
<gene>
    <name evidence="4" type="ORF">SAMN05414137_1415</name>
</gene>
<dbReference type="InterPro" id="IPR001525">
    <property type="entry name" value="C5_MeTfrase"/>
</dbReference>
<dbReference type="GO" id="GO:0008168">
    <property type="term" value="F:methyltransferase activity"/>
    <property type="evidence" value="ECO:0007669"/>
    <property type="project" value="UniProtKB-KW"/>
</dbReference>
<keyword evidence="2 4" id="KW-0808">Transferase</keyword>
<keyword evidence="5" id="KW-1185">Reference proteome</keyword>
<keyword evidence="1 4" id="KW-0489">Methyltransferase</keyword>
<dbReference type="RefSeq" id="WP_052439499.1">
    <property type="nucleotide sequence ID" value="NZ_BBPN01000061.1"/>
</dbReference>
<dbReference type="GO" id="GO:0032259">
    <property type="term" value="P:methylation"/>
    <property type="evidence" value="ECO:0007669"/>
    <property type="project" value="UniProtKB-KW"/>
</dbReference>
<dbReference type="eggNOG" id="COG0270">
    <property type="taxonomic scope" value="Bacteria"/>
</dbReference>
<dbReference type="GO" id="GO:0009307">
    <property type="term" value="P:DNA restriction-modification system"/>
    <property type="evidence" value="ECO:0007669"/>
    <property type="project" value="UniProtKB-KW"/>
</dbReference>
<evidence type="ECO:0000313" key="5">
    <source>
        <dbReference type="Proteomes" id="UP000183015"/>
    </source>
</evidence>
<evidence type="ECO:0000313" key="4">
    <source>
        <dbReference type="EMBL" id="SEM65584.1"/>
    </source>
</evidence>
<dbReference type="STRING" id="235985.SAMN05414137_1415"/>
<keyword evidence="3" id="KW-0680">Restriction system</keyword>
<sequence>MSADRQPGGLRIGSMCSGYGGLDLAALEVFGGELVWHAEINPDAARILARHWPGIPNLGDLTAVDWSQAEPVDVLVAGFPCQRPLRRR</sequence>
<protein>
    <submittedName>
        <fullName evidence="4">DNA (Cytosine-5)-methyltransferase 1</fullName>
    </submittedName>
</protein>
<dbReference type="SUPFAM" id="SSF53335">
    <property type="entry name" value="S-adenosyl-L-methionine-dependent methyltransferases"/>
    <property type="match status" value="1"/>
</dbReference>
<dbReference type="EMBL" id="FOAZ01000041">
    <property type="protein sequence ID" value="SEM65584.1"/>
    <property type="molecule type" value="Genomic_DNA"/>
</dbReference>
<evidence type="ECO:0000256" key="2">
    <source>
        <dbReference type="ARBA" id="ARBA00022679"/>
    </source>
</evidence>
<evidence type="ECO:0000256" key="3">
    <source>
        <dbReference type="ARBA" id="ARBA00022747"/>
    </source>
</evidence>
<dbReference type="Gene3D" id="3.40.50.150">
    <property type="entry name" value="Vaccinia Virus protein VP39"/>
    <property type="match status" value="1"/>
</dbReference>
<dbReference type="Pfam" id="PF00145">
    <property type="entry name" value="DNA_methylase"/>
    <property type="match status" value="1"/>
</dbReference>
<proteinExistence type="predicted"/>
<dbReference type="InterPro" id="IPR029063">
    <property type="entry name" value="SAM-dependent_MTases_sf"/>
</dbReference>
<dbReference type="AlphaFoldDB" id="A0A1H8A6R1"/>
<reference evidence="5" key="1">
    <citation type="submission" date="2016-10" db="EMBL/GenBank/DDBJ databases">
        <authorList>
            <person name="Varghese N."/>
        </authorList>
    </citation>
    <scope>NUCLEOTIDE SEQUENCE [LARGE SCALE GENOMIC DNA]</scope>
    <source>
        <strain evidence="5">DSM 45096 / BCRC 16803 / CGMCC 4.1857 / CIP 109030 / JCM 12277 / KCTC 19219 / NBRC 100920 / 33214</strain>
    </source>
</reference>
<accession>A0A1H8A6R1</accession>
<evidence type="ECO:0000256" key="1">
    <source>
        <dbReference type="ARBA" id="ARBA00022603"/>
    </source>
</evidence>